<evidence type="ECO:0000313" key="7">
    <source>
        <dbReference type="EMBL" id="KAI9635821.1"/>
    </source>
</evidence>
<feature type="compositionally biased region" description="Acidic residues" evidence="6">
    <location>
        <begin position="139"/>
        <end position="157"/>
    </location>
</feature>
<dbReference type="CDD" id="cd07979">
    <property type="entry name" value="HFD_TAF9"/>
    <property type="match status" value="1"/>
</dbReference>
<evidence type="ECO:0000313" key="8">
    <source>
        <dbReference type="Proteomes" id="UP001164286"/>
    </source>
</evidence>
<dbReference type="AlphaFoldDB" id="A0AA38LVU7"/>
<dbReference type="InterPro" id="IPR003162">
    <property type="entry name" value="TFIID-31"/>
</dbReference>
<keyword evidence="3" id="KW-0805">Transcription regulation</keyword>
<dbReference type="GO" id="GO:0003713">
    <property type="term" value="F:transcription coactivator activity"/>
    <property type="evidence" value="ECO:0007669"/>
    <property type="project" value="TreeGrafter"/>
</dbReference>
<dbReference type="Pfam" id="PF02291">
    <property type="entry name" value="TFIID-31kDa"/>
    <property type="match status" value="1"/>
</dbReference>
<dbReference type="SUPFAM" id="SSF47113">
    <property type="entry name" value="Histone-fold"/>
    <property type="match status" value="1"/>
</dbReference>
<dbReference type="GO" id="GO:0046982">
    <property type="term" value="F:protein heterodimerization activity"/>
    <property type="evidence" value="ECO:0007669"/>
    <property type="project" value="InterPro"/>
</dbReference>
<keyword evidence="4" id="KW-0804">Transcription</keyword>
<reference evidence="7" key="1">
    <citation type="journal article" date="2022" name="G3 (Bethesda)">
        <title>High quality genome of the basidiomycete yeast Dioszegia hungarica PDD-24b-2 isolated from cloud water.</title>
        <authorList>
            <person name="Jarrige D."/>
            <person name="Haridas S."/>
            <person name="Bleykasten-Grosshans C."/>
            <person name="Joly M."/>
            <person name="Nadalig T."/>
            <person name="Sancelme M."/>
            <person name="Vuilleumier S."/>
            <person name="Grigoriev I.V."/>
            <person name="Amato P."/>
            <person name="Bringel F."/>
        </authorList>
    </citation>
    <scope>NUCLEOTIDE SEQUENCE</scope>
    <source>
        <strain evidence="7">PDD-24b-2</strain>
    </source>
</reference>
<name>A0AA38LVU7_9TREE</name>
<accession>A0AA38LVU7</accession>
<dbReference type="PANTHER" id="PTHR48068:SF4">
    <property type="entry name" value="TATA-BOX BINDING PROTEIN ASSOCIATED FACTOR 9"/>
    <property type="match status" value="1"/>
</dbReference>
<gene>
    <name evidence="7" type="ORF">MKK02DRAFT_36861</name>
</gene>
<dbReference type="PANTHER" id="PTHR48068">
    <property type="entry name" value="TAF9 RNA POLYMERASE II, TATA BOX-BINDING PROTEIN (TBP)-ASSOCIATED FACTOR"/>
    <property type="match status" value="1"/>
</dbReference>
<dbReference type="EMBL" id="JAKWFO010000005">
    <property type="protein sequence ID" value="KAI9635821.1"/>
    <property type="molecule type" value="Genomic_DNA"/>
</dbReference>
<dbReference type="Proteomes" id="UP001164286">
    <property type="component" value="Unassembled WGS sequence"/>
</dbReference>
<dbReference type="GO" id="GO:0016251">
    <property type="term" value="F:RNA polymerase II general transcription initiation factor activity"/>
    <property type="evidence" value="ECO:0007669"/>
    <property type="project" value="TreeGrafter"/>
</dbReference>
<dbReference type="GO" id="GO:0000124">
    <property type="term" value="C:SAGA complex"/>
    <property type="evidence" value="ECO:0007669"/>
    <property type="project" value="TreeGrafter"/>
</dbReference>
<comment type="subcellular location">
    <subcellularLocation>
        <location evidence="1">Nucleus</location>
    </subcellularLocation>
</comment>
<dbReference type="GO" id="GO:0005669">
    <property type="term" value="C:transcription factor TFIID complex"/>
    <property type="evidence" value="ECO:0007669"/>
    <property type="project" value="TreeGrafter"/>
</dbReference>
<dbReference type="GeneID" id="77728714"/>
<evidence type="ECO:0000256" key="1">
    <source>
        <dbReference type="ARBA" id="ARBA00004123"/>
    </source>
</evidence>
<feature type="compositionally biased region" description="Acidic residues" evidence="6">
    <location>
        <begin position="170"/>
        <end position="185"/>
    </location>
</feature>
<comment type="similarity">
    <text evidence="2">Belongs to the TAF9 family.</text>
</comment>
<dbReference type="RefSeq" id="XP_052945598.1">
    <property type="nucleotide sequence ID" value="XM_053089509.1"/>
</dbReference>
<evidence type="ECO:0000256" key="6">
    <source>
        <dbReference type="SAM" id="MobiDB-lite"/>
    </source>
</evidence>
<feature type="region of interest" description="Disordered" evidence="6">
    <location>
        <begin position="138"/>
        <end position="209"/>
    </location>
</feature>
<evidence type="ECO:0000256" key="4">
    <source>
        <dbReference type="ARBA" id="ARBA00023163"/>
    </source>
</evidence>
<organism evidence="7 8">
    <name type="scientific">Dioszegia hungarica</name>
    <dbReference type="NCBI Taxonomy" id="4972"/>
    <lineage>
        <taxon>Eukaryota</taxon>
        <taxon>Fungi</taxon>
        <taxon>Dikarya</taxon>
        <taxon>Basidiomycota</taxon>
        <taxon>Agaricomycotina</taxon>
        <taxon>Tremellomycetes</taxon>
        <taxon>Tremellales</taxon>
        <taxon>Bulleribasidiaceae</taxon>
        <taxon>Dioszegia</taxon>
    </lineage>
</organism>
<dbReference type="Gene3D" id="1.10.20.10">
    <property type="entry name" value="Histone, subunit A"/>
    <property type="match status" value="1"/>
</dbReference>
<dbReference type="InterPro" id="IPR051431">
    <property type="entry name" value="TFIID_subunit_9"/>
</dbReference>
<comment type="caution">
    <text evidence="7">The sequence shown here is derived from an EMBL/GenBank/DDBJ whole genome shotgun (WGS) entry which is preliminary data.</text>
</comment>
<evidence type="ECO:0000256" key="5">
    <source>
        <dbReference type="ARBA" id="ARBA00023242"/>
    </source>
</evidence>
<evidence type="ECO:0000256" key="3">
    <source>
        <dbReference type="ARBA" id="ARBA00023015"/>
    </source>
</evidence>
<sequence length="209" mass="23241">MTNVSRPIPRDGRLISLILASKGIQDADERVLQQLMDFSYRYTADVLQNAQALSDHASRPGPGKIEKDDVELAIMMRKRYEFFEAPPRDYLASLAHELNSHPLPVLPESFEVVRLPPAHQRLAEVNFDIVPDPQLVLAPEEEEEEDESSDEEEDAVDGEGARANGGKGDEDAEEDEDEDMEEVGVDEGTAAAPAPPPAQEREMDEDYDV</sequence>
<dbReference type="InterPro" id="IPR009072">
    <property type="entry name" value="Histone-fold"/>
</dbReference>
<protein>
    <submittedName>
        <fullName evidence="7">Transcription initiation factor IID, 31kD subunit-domain-containing protein</fullName>
    </submittedName>
</protein>
<keyword evidence="8" id="KW-1185">Reference proteome</keyword>
<keyword evidence="5" id="KW-0539">Nucleus</keyword>
<proteinExistence type="inferred from homology"/>
<evidence type="ECO:0000256" key="2">
    <source>
        <dbReference type="ARBA" id="ARBA00007646"/>
    </source>
</evidence>
<dbReference type="GO" id="GO:0051123">
    <property type="term" value="P:RNA polymerase II preinitiation complex assembly"/>
    <property type="evidence" value="ECO:0007669"/>
    <property type="project" value="TreeGrafter"/>
</dbReference>